<dbReference type="Proteomes" id="UP001432062">
    <property type="component" value="Chromosome"/>
</dbReference>
<evidence type="ECO:0000313" key="2">
    <source>
        <dbReference type="EMBL" id="WUV45042.1"/>
    </source>
</evidence>
<feature type="compositionally biased region" description="Basic and acidic residues" evidence="1">
    <location>
        <begin position="10"/>
        <end position="21"/>
    </location>
</feature>
<accession>A0ABZ1YP94</accession>
<reference evidence="2" key="1">
    <citation type="submission" date="2022-10" db="EMBL/GenBank/DDBJ databases">
        <title>The complete genomes of actinobacterial strains from the NBC collection.</title>
        <authorList>
            <person name="Joergensen T.S."/>
            <person name="Alvarez Arevalo M."/>
            <person name="Sterndorff E.B."/>
            <person name="Faurdal D."/>
            <person name="Vuksanovic O."/>
            <person name="Mourched A.-S."/>
            <person name="Charusanti P."/>
            <person name="Shaw S."/>
            <person name="Blin K."/>
            <person name="Weber T."/>
        </authorList>
    </citation>
    <scope>NUCLEOTIDE SEQUENCE</scope>
    <source>
        <strain evidence="2">NBC_01482</strain>
    </source>
</reference>
<evidence type="ECO:0000256" key="1">
    <source>
        <dbReference type="SAM" id="MobiDB-lite"/>
    </source>
</evidence>
<evidence type="ECO:0000313" key="3">
    <source>
        <dbReference type="Proteomes" id="UP001432062"/>
    </source>
</evidence>
<name>A0ABZ1YP94_9NOCA</name>
<dbReference type="EMBL" id="CP109441">
    <property type="protein sequence ID" value="WUV45042.1"/>
    <property type="molecule type" value="Genomic_DNA"/>
</dbReference>
<protein>
    <submittedName>
        <fullName evidence="2">Uncharacterized protein</fullName>
    </submittedName>
</protein>
<proteinExistence type="predicted"/>
<keyword evidence="3" id="KW-1185">Reference proteome</keyword>
<dbReference type="RefSeq" id="WP_329408338.1">
    <property type="nucleotide sequence ID" value="NZ_CP109441.1"/>
</dbReference>
<feature type="region of interest" description="Disordered" evidence="1">
    <location>
        <begin position="1"/>
        <end position="25"/>
    </location>
</feature>
<gene>
    <name evidence="2" type="ORF">OG563_38925</name>
</gene>
<organism evidence="2 3">
    <name type="scientific">Nocardia vinacea</name>
    <dbReference type="NCBI Taxonomy" id="96468"/>
    <lineage>
        <taxon>Bacteria</taxon>
        <taxon>Bacillati</taxon>
        <taxon>Actinomycetota</taxon>
        <taxon>Actinomycetes</taxon>
        <taxon>Mycobacteriales</taxon>
        <taxon>Nocardiaceae</taxon>
        <taxon>Nocardia</taxon>
    </lineage>
</organism>
<sequence>MRQTVAVNDDPDRHTDVHVRTGDGTTLPALTDPLLDDLLREPPDPEYPAIVVERGEHAYIQARLLPDGVYELEHRAAGSDECFQMYTPDAKFVRDVMWAWIDENAWWRESVGWYRVDPAVAELEAARRELSGLLDGLSVMDGIESVMDDALSRADELLAMEFPDDDELDRG</sequence>